<proteinExistence type="predicted"/>
<keyword evidence="2" id="KW-1185">Reference proteome</keyword>
<sequence>MQHAAAFLNYFLLFPDFSFRERLIRRTEFRPNKSKRPRSQSMSSIGSRTLRKVCYFLTSIPGRIVTDTFIWLVSSRGLLHPVMDAGAGLWLGPGPFLTGYTVLVGHRVGDL</sequence>
<name>A0A4C1XZK4_EUMVA</name>
<reference evidence="1 2" key="1">
    <citation type="journal article" date="2019" name="Commun. Biol.">
        <title>The bagworm genome reveals a unique fibroin gene that provides high tensile strength.</title>
        <authorList>
            <person name="Kono N."/>
            <person name="Nakamura H."/>
            <person name="Ohtoshi R."/>
            <person name="Tomita M."/>
            <person name="Numata K."/>
            <person name="Arakawa K."/>
        </authorList>
    </citation>
    <scope>NUCLEOTIDE SEQUENCE [LARGE SCALE GENOMIC DNA]</scope>
</reference>
<dbReference type="AlphaFoldDB" id="A0A4C1XZK4"/>
<dbReference type="EMBL" id="BGZK01001028">
    <property type="protein sequence ID" value="GBP69058.1"/>
    <property type="molecule type" value="Genomic_DNA"/>
</dbReference>
<accession>A0A4C1XZK4</accession>
<dbReference type="Proteomes" id="UP000299102">
    <property type="component" value="Unassembled WGS sequence"/>
</dbReference>
<organism evidence="1 2">
    <name type="scientific">Eumeta variegata</name>
    <name type="common">Bagworm moth</name>
    <name type="synonym">Eumeta japonica</name>
    <dbReference type="NCBI Taxonomy" id="151549"/>
    <lineage>
        <taxon>Eukaryota</taxon>
        <taxon>Metazoa</taxon>
        <taxon>Ecdysozoa</taxon>
        <taxon>Arthropoda</taxon>
        <taxon>Hexapoda</taxon>
        <taxon>Insecta</taxon>
        <taxon>Pterygota</taxon>
        <taxon>Neoptera</taxon>
        <taxon>Endopterygota</taxon>
        <taxon>Lepidoptera</taxon>
        <taxon>Glossata</taxon>
        <taxon>Ditrysia</taxon>
        <taxon>Tineoidea</taxon>
        <taxon>Psychidae</taxon>
        <taxon>Oiketicinae</taxon>
        <taxon>Eumeta</taxon>
    </lineage>
</organism>
<evidence type="ECO:0000313" key="1">
    <source>
        <dbReference type="EMBL" id="GBP69058.1"/>
    </source>
</evidence>
<comment type="caution">
    <text evidence="1">The sequence shown here is derived from an EMBL/GenBank/DDBJ whole genome shotgun (WGS) entry which is preliminary data.</text>
</comment>
<evidence type="ECO:0000313" key="2">
    <source>
        <dbReference type="Proteomes" id="UP000299102"/>
    </source>
</evidence>
<gene>
    <name evidence="1" type="ORF">EVAR_39260_1</name>
</gene>
<protein>
    <submittedName>
        <fullName evidence="1">Uncharacterized protein</fullName>
    </submittedName>
</protein>